<feature type="compositionally biased region" description="Acidic residues" evidence="1">
    <location>
        <begin position="336"/>
        <end position="348"/>
    </location>
</feature>
<feature type="signal peptide" evidence="2">
    <location>
        <begin position="1"/>
        <end position="27"/>
    </location>
</feature>
<accession>A0ABP8VNF6</accession>
<feature type="region of interest" description="Disordered" evidence="1">
    <location>
        <begin position="329"/>
        <end position="348"/>
    </location>
</feature>
<sequence length="348" mass="36461">MATLRARTACSALLTALLTACSGGPDATTTAPGEVAVPTPGEVLDPAGASVDAAGFRVAVPCHTEWVCLWRNDDLEGVLPGSTATAWVPRGADHLLVTPTSPSDDEQGLLLQDPDTGREVERLRTEAPVESLATSADGSTLVVVTADATLVLEARTLAQRHAVVSPGEVLDVAVSPDGAQLLVAAEGSAPTLVDVRTGRTVLVLGEEPATEDEQVSRVAWSPAGTRVVTVSAEQVQVREAGDGTLSAERPVPARPTALTYGPDEVRLALAAEPGEAVLVWSWAGDGELVLDEHATYPAERLLWNDGAPGWLYAVGSTELRLFDLDVPTEQAVDDPPFPEELPDLDLRR</sequence>
<evidence type="ECO:0000256" key="2">
    <source>
        <dbReference type="SAM" id="SignalP"/>
    </source>
</evidence>
<keyword evidence="4" id="KW-1185">Reference proteome</keyword>
<reference evidence="4" key="1">
    <citation type="journal article" date="2019" name="Int. J. Syst. Evol. Microbiol.">
        <title>The Global Catalogue of Microorganisms (GCM) 10K type strain sequencing project: providing services to taxonomists for standard genome sequencing and annotation.</title>
        <authorList>
            <consortium name="The Broad Institute Genomics Platform"/>
            <consortium name="The Broad Institute Genome Sequencing Center for Infectious Disease"/>
            <person name="Wu L."/>
            <person name="Ma J."/>
        </authorList>
    </citation>
    <scope>NUCLEOTIDE SEQUENCE [LARGE SCALE GENOMIC DNA]</scope>
    <source>
        <strain evidence="4">JCM 18127</strain>
    </source>
</reference>
<proteinExistence type="predicted"/>
<dbReference type="SUPFAM" id="SSF50969">
    <property type="entry name" value="YVTN repeat-like/Quinoprotein amine dehydrogenase"/>
    <property type="match status" value="1"/>
</dbReference>
<feature type="chain" id="PRO_5046767946" description="WD40 repeat domain-containing protein" evidence="2">
    <location>
        <begin position="28"/>
        <end position="348"/>
    </location>
</feature>
<keyword evidence="2" id="KW-0732">Signal</keyword>
<protein>
    <recommendedName>
        <fullName evidence="5">WD40 repeat domain-containing protein</fullName>
    </recommendedName>
</protein>
<dbReference type="EMBL" id="BAABIM010000001">
    <property type="protein sequence ID" value="GAA4668481.1"/>
    <property type="molecule type" value="Genomic_DNA"/>
</dbReference>
<dbReference type="InterPro" id="IPR015943">
    <property type="entry name" value="WD40/YVTN_repeat-like_dom_sf"/>
</dbReference>
<organism evidence="3 4">
    <name type="scientific">Nocardioides nanhaiensis</name>
    <dbReference type="NCBI Taxonomy" id="1476871"/>
    <lineage>
        <taxon>Bacteria</taxon>
        <taxon>Bacillati</taxon>
        <taxon>Actinomycetota</taxon>
        <taxon>Actinomycetes</taxon>
        <taxon>Propionibacteriales</taxon>
        <taxon>Nocardioidaceae</taxon>
        <taxon>Nocardioides</taxon>
    </lineage>
</organism>
<dbReference type="Gene3D" id="2.130.10.10">
    <property type="entry name" value="YVTN repeat-like/Quinoprotein amine dehydrogenase"/>
    <property type="match status" value="1"/>
</dbReference>
<evidence type="ECO:0000256" key="1">
    <source>
        <dbReference type="SAM" id="MobiDB-lite"/>
    </source>
</evidence>
<name>A0ABP8VNF6_9ACTN</name>
<evidence type="ECO:0008006" key="5">
    <source>
        <dbReference type="Google" id="ProtNLM"/>
    </source>
</evidence>
<dbReference type="InterPro" id="IPR011044">
    <property type="entry name" value="Quino_amine_DH_bsu"/>
</dbReference>
<dbReference type="Proteomes" id="UP001500621">
    <property type="component" value="Unassembled WGS sequence"/>
</dbReference>
<dbReference type="RefSeq" id="WP_345262032.1">
    <property type="nucleotide sequence ID" value="NZ_BAABIM010000001.1"/>
</dbReference>
<gene>
    <name evidence="3" type="ORF">GCM10023226_00530</name>
</gene>
<evidence type="ECO:0000313" key="4">
    <source>
        <dbReference type="Proteomes" id="UP001500621"/>
    </source>
</evidence>
<dbReference type="PROSITE" id="PS51257">
    <property type="entry name" value="PROKAR_LIPOPROTEIN"/>
    <property type="match status" value="1"/>
</dbReference>
<comment type="caution">
    <text evidence="3">The sequence shown here is derived from an EMBL/GenBank/DDBJ whole genome shotgun (WGS) entry which is preliminary data.</text>
</comment>
<evidence type="ECO:0000313" key="3">
    <source>
        <dbReference type="EMBL" id="GAA4668481.1"/>
    </source>
</evidence>